<organism evidence="1">
    <name type="scientific">Rhizophora mucronata</name>
    <name type="common">Asiatic mangrove</name>
    <dbReference type="NCBI Taxonomy" id="61149"/>
    <lineage>
        <taxon>Eukaryota</taxon>
        <taxon>Viridiplantae</taxon>
        <taxon>Streptophyta</taxon>
        <taxon>Embryophyta</taxon>
        <taxon>Tracheophyta</taxon>
        <taxon>Spermatophyta</taxon>
        <taxon>Magnoliopsida</taxon>
        <taxon>eudicotyledons</taxon>
        <taxon>Gunneridae</taxon>
        <taxon>Pentapetalae</taxon>
        <taxon>rosids</taxon>
        <taxon>fabids</taxon>
        <taxon>Malpighiales</taxon>
        <taxon>Rhizophoraceae</taxon>
        <taxon>Rhizophora</taxon>
    </lineage>
</organism>
<accession>A0A2P2KA45</accession>
<evidence type="ECO:0000313" key="1">
    <source>
        <dbReference type="EMBL" id="MBX02596.1"/>
    </source>
</evidence>
<proteinExistence type="predicted"/>
<name>A0A2P2KA45_RHIMU</name>
<protein>
    <submittedName>
        <fullName evidence="1">Uncharacterized protein</fullName>
    </submittedName>
</protein>
<sequence>MCMTRIRNLSSSITTKEEASSLSLRKNKEWQDGIRIKVKLFRKKKIIPSCGDK</sequence>
<dbReference type="EMBL" id="GGEC01022112">
    <property type="protein sequence ID" value="MBX02596.1"/>
    <property type="molecule type" value="Transcribed_RNA"/>
</dbReference>
<dbReference type="AlphaFoldDB" id="A0A2P2KA45"/>
<reference evidence="1" key="1">
    <citation type="submission" date="2018-02" db="EMBL/GenBank/DDBJ databases">
        <title>Rhizophora mucronata_Transcriptome.</title>
        <authorList>
            <person name="Meera S.P."/>
            <person name="Sreeshan A."/>
            <person name="Augustine A."/>
        </authorList>
    </citation>
    <scope>NUCLEOTIDE SEQUENCE</scope>
    <source>
        <tissue evidence="1">Leaf</tissue>
    </source>
</reference>